<name>A0A0F7SNK1_PHARH</name>
<dbReference type="GO" id="GO:0005840">
    <property type="term" value="C:ribosome"/>
    <property type="evidence" value="ECO:0007669"/>
    <property type="project" value="UniProtKB-KW"/>
</dbReference>
<dbReference type="AlphaFoldDB" id="A0A0F7SNK1"/>
<dbReference type="SUPFAM" id="SSF143034">
    <property type="entry name" value="L35p-like"/>
    <property type="match status" value="1"/>
</dbReference>
<dbReference type="EMBL" id="LN483345">
    <property type="protein sequence ID" value="CDZ98682.1"/>
    <property type="molecule type" value="Genomic_DNA"/>
</dbReference>
<feature type="compositionally biased region" description="Low complexity" evidence="1">
    <location>
        <begin position="55"/>
        <end position="64"/>
    </location>
</feature>
<dbReference type="GO" id="GO:0003735">
    <property type="term" value="F:structural constituent of ribosome"/>
    <property type="evidence" value="ECO:0007669"/>
    <property type="project" value="InterPro"/>
</dbReference>
<dbReference type="GO" id="GO:1990904">
    <property type="term" value="C:ribonucleoprotein complex"/>
    <property type="evidence" value="ECO:0007669"/>
    <property type="project" value="UniProtKB-KW"/>
</dbReference>
<reference evidence="2" key="1">
    <citation type="submission" date="2014-08" db="EMBL/GenBank/DDBJ databases">
        <authorList>
            <person name="Sharma Rahul"/>
            <person name="Thines Marco"/>
        </authorList>
    </citation>
    <scope>NUCLEOTIDE SEQUENCE</scope>
</reference>
<dbReference type="InterPro" id="IPR037229">
    <property type="entry name" value="Ribosomal_bL35_sf"/>
</dbReference>
<dbReference type="GO" id="GO:0006412">
    <property type="term" value="P:translation"/>
    <property type="evidence" value="ECO:0007669"/>
    <property type="project" value="InterPro"/>
</dbReference>
<organism evidence="2">
    <name type="scientific">Phaffia rhodozyma</name>
    <name type="common">Yeast</name>
    <name type="synonym">Xanthophyllomyces dendrorhous</name>
    <dbReference type="NCBI Taxonomy" id="264483"/>
    <lineage>
        <taxon>Eukaryota</taxon>
        <taxon>Fungi</taxon>
        <taxon>Dikarya</taxon>
        <taxon>Basidiomycota</taxon>
        <taxon>Agaricomycotina</taxon>
        <taxon>Tremellomycetes</taxon>
        <taxon>Cystofilobasidiales</taxon>
        <taxon>Mrakiaceae</taxon>
        <taxon>Phaffia</taxon>
    </lineage>
</organism>
<evidence type="ECO:0000313" key="2">
    <source>
        <dbReference type="EMBL" id="CDZ98682.1"/>
    </source>
</evidence>
<accession>A0A0F7SNK1</accession>
<proteinExistence type="predicted"/>
<keyword evidence="2" id="KW-0687">Ribonucleoprotein</keyword>
<dbReference type="Gene3D" id="4.10.410.60">
    <property type="match status" value="1"/>
</dbReference>
<keyword evidence="2" id="KW-0689">Ribosomal protein</keyword>
<sequence length="171" mass="19092">MVLCSRSLLYLRSSSSLVLSRSAGSRQPIQRLPSLFNSISLSSSSSSPRSLLSASSTSLPSSLSRPAIRSFSSSLPKQTPRPGLLKKKKLGKYPWRNFKKVKTHSGCKARFKSYKNGTFKHIKAGQNQKNIKDNAAKRHIGSVKILCGPMQTRKLKKLMPYWKRTRRGGGW</sequence>
<protein>
    <submittedName>
        <fullName evidence="2">Ribosomal protein L35</fullName>
    </submittedName>
</protein>
<evidence type="ECO:0000256" key="1">
    <source>
        <dbReference type="SAM" id="MobiDB-lite"/>
    </source>
</evidence>
<feature type="region of interest" description="Disordered" evidence="1">
    <location>
        <begin position="55"/>
        <end position="86"/>
    </location>
</feature>